<evidence type="ECO:0000256" key="5">
    <source>
        <dbReference type="ARBA" id="ARBA00023244"/>
    </source>
</evidence>
<comment type="caution">
    <text evidence="11">The sequence shown here is derived from an EMBL/GenBank/DDBJ whole genome shotgun (WGS) entry which is preliminary data.</text>
</comment>
<evidence type="ECO:0000256" key="1">
    <source>
        <dbReference type="ARBA" id="ARBA00004772"/>
    </source>
</evidence>
<dbReference type="SUPFAM" id="SSF69618">
    <property type="entry name" value="HemD-like"/>
    <property type="match status" value="1"/>
</dbReference>
<organism evidence="11 12">
    <name type="scientific">Cytobacillus spartinae</name>
    <dbReference type="NCBI Taxonomy" id="3299023"/>
    <lineage>
        <taxon>Bacteria</taxon>
        <taxon>Bacillati</taxon>
        <taxon>Bacillota</taxon>
        <taxon>Bacilli</taxon>
        <taxon>Bacillales</taxon>
        <taxon>Bacillaceae</taxon>
        <taxon>Cytobacillus</taxon>
    </lineage>
</organism>
<comment type="similarity">
    <text evidence="2 9">Belongs to the uroporphyrinogen-III synthase family.</text>
</comment>
<dbReference type="Pfam" id="PF02602">
    <property type="entry name" value="HEM4"/>
    <property type="match status" value="1"/>
</dbReference>
<gene>
    <name evidence="11" type="ORF">ACFYKX_22935</name>
</gene>
<dbReference type="EC" id="4.2.1.75" evidence="3 9"/>
<comment type="pathway">
    <text evidence="1 9">Porphyrin-containing compound metabolism; protoporphyrin-IX biosynthesis; coproporphyrinogen-III from 5-aminolevulinate: step 3/4.</text>
</comment>
<evidence type="ECO:0000256" key="2">
    <source>
        <dbReference type="ARBA" id="ARBA00008133"/>
    </source>
</evidence>
<protein>
    <recommendedName>
        <fullName evidence="7 9">Uroporphyrinogen-III synthase</fullName>
        <ecNumber evidence="3 9">4.2.1.75</ecNumber>
    </recommendedName>
</protein>
<dbReference type="PANTHER" id="PTHR38042">
    <property type="entry name" value="UROPORPHYRINOGEN-III SYNTHASE, CHLOROPLASTIC"/>
    <property type="match status" value="1"/>
</dbReference>
<dbReference type="RefSeq" id="WP_389363957.1">
    <property type="nucleotide sequence ID" value="NZ_JBIACK010000016.1"/>
</dbReference>
<feature type="domain" description="Tetrapyrrole biosynthesis uroporphyrinogen III synthase" evidence="10">
    <location>
        <begin position="25"/>
        <end position="246"/>
    </location>
</feature>
<evidence type="ECO:0000256" key="7">
    <source>
        <dbReference type="ARBA" id="ARBA00040167"/>
    </source>
</evidence>
<keyword evidence="4 9" id="KW-0456">Lyase</keyword>
<evidence type="ECO:0000256" key="6">
    <source>
        <dbReference type="ARBA" id="ARBA00037589"/>
    </source>
</evidence>
<name>A0ABW6KGW0_9BACI</name>
<reference evidence="11 12" key="1">
    <citation type="submission" date="2024-08" db="EMBL/GenBank/DDBJ databases">
        <title>Two novel Cytobacillus novel species.</title>
        <authorList>
            <person name="Liu G."/>
        </authorList>
    </citation>
    <scope>NUCLEOTIDE SEQUENCE [LARGE SCALE GENOMIC DNA]</scope>
    <source>
        <strain evidence="11 12">FJAT-54145</strain>
    </source>
</reference>
<dbReference type="Gene3D" id="3.40.50.10090">
    <property type="match status" value="2"/>
</dbReference>
<keyword evidence="12" id="KW-1185">Reference proteome</keyword>
<dbReference type="EMBL" id="JBIACK010000016">
    <property type="protein sequence ID" value="MFE8703422.1"/>
    <property type="molecule type" value="Genomic_DNA"/>
</dbReference>
<keyword evidence="5 9" id="KW-0627">Porphyrin biosynthesis</keyword>
<evidence type="ECO:0000256" key="4">
    <source>
        <dbReference type="ARBA" id="ARBA00023239"/>
    </source>
</evidence>
<dbReference type="InterPro" id="IPR036108">
    <property type="entry name" value="4pyrrol_syn_uPrphyn_synt_sf"/>
</dbReference>
<comment type="catalytic activity">
    <reaction evidence="8 9">
        <text>hydroxymethylbilane = uroporphyrinogen III + H2O</text>
        <dbReference type="Rhea" id="RHEA:18965"/>
        <dbReference type="ChEBI" id="CHEBI:15377"/>
        <dbReference type="ChEBI" id="CHEBI:57308"/>
        <dbReference type="ChEBI" id="CHEBI:57845"/>
        <dbReference type="EC" id="4.2.1.75"/>
    </reaction>
</comment>
<evidence type="ECO:0000256" key="3">
    <source>
        <dbReference type="ARBA" id="ARBA00013109"/>
    </source>
</evidence>
<accession>A0ABW6KGW0</accession>
<dbReference type="CDD" id="cd06578">
    <property type="entry name" value="HemD"/>
    <property type="match status" value="1"/>
</dbReference>
<dbReference type="GO" id="GO:0004852">
    <property type="term" value="F:uroporphyrinogen-III synthase activity"/>
    <property type="evidence" value="ECO:0007669"/>
    <property type="project" value="UniProtKB-EC"/>
</dbReference>
<dbReference type="InterPro" id="IPR003754">
    <property type="entry name" value="4pyrrol_synth_uPrphyn_synth"/>
</dbReference>
<comment type="function">
    <text evidence="6 9">Catalyzes cyclization of the linear tetrapyrrole, hydroxymethylbilane, to the macrocyclic uroporphyrinogen III.</text>
</comment>
<evidence type="ECO:0000313" key="11">
    <source>
        <dbReference type="EMBL" id="MFE8703422.1"/>
    </source>
</evidence>
<evidence type="ECO:0000256" key="9">
    <source>
        <dbReference type="RuleBase" id="RU366031"/>
    </source>
</evidence>
<evidence type="ECO:0000259" key="10">
    <source>
        <dbReference type="Pfam" id="PF02602"/>
    </source>
</evidence>
<proteinExistence type="inferred from homology"/>
<dbReference type="PANTHER" id="PTHR38042:SF1">
    <property type="entry name" value="UROPORPHYRINOGEN-III SYNTHASE, CHLOROPLASTIC"/>
    <property type="match status" value="1"/>
</dbReference>
<evidence type="ECO:0000256" key="8">
    <source>
        <dbReference type="ARBA" id="ARBA00048617"/>
    </source>
</evidence>
<evidence type="ECO:0000313" key="12">
    <source>
        <dbReference type="Proteomes" id="UP001601059"/>
    </source>
</evidence>
<dbReference type="InterPro" id="IPR039793">
    <property type="entry name" value="UROS/Hem4"/>
</dbReference>
<sequence length="263" mass="29584">MISSSLPLKKKKVLVPRGKKHAKPFSDLVESYGGVPVEIPLLAFRPIEPTKDLQHTFDSLHTYDWIIFTSNVTVETFFAIYKGNTLPKIAAIGDKTEQALGRRGMDVHFKPNKFVAESFVEEFIPHVTKGTRILIPKGNLAREYISTSLQEVGGEVDELIIYETYFPKESEELLVHVLSEKALDIITFTSPSTVDHFLKVVKQYKLHENIKGCIVTCIGPVTKKRAEALGLTVHAMPSIYTVHEMIKSVILYLSEIQNSNSEQ</sequence>
<dbReference type="Proteomes" id="UP001601059">
    <property type="component" value="Unassembled WGS sequence"/>
</dbReference>